<proteinExistence type="predicted"/>
<dbReference type="Proteomes" id="UP000030300">
    <property type="component" value="Chromosome"/>
</dbReference>
<reference evidence="1 2" key="1">
    <citation type="journal article" date="2015" name="Genome Announc.">
        <title>Complete Genome Sequence of Steroid-Transforming Nocardioides simplex VKM Ac-2033D.</title>
        <authorList>
            <person name="Shtratnikova V.Y."/>
            <person name="Schelkunov M.I."/>
            <person name="Pekov Y.A."/>
            <person name="Fokina V.V."/>
            <person name="Logacheva M.D."/>
            <person name="Sokolov S.L."/>
            <person name="Bragin E.Y."/>
            <person name="Ashapkin V.V."/>
            <person name="Donova M.V."/>
        </authorList>
    </citation>
    <scope>NUCLEOTIDE SEQUENCE [LARGE SCALE GENOMIC DNA]</scope>
    <source>
        <strain evidence="1 2">VKM Ac-2033D</strain>
    </source>
</reference>
<evidence type="ECO:0000313" key="1">
    <source>
        <dbReference type="EMBL" id="AJR18462.1"/>
    </source>
</evidence>
<protein>
    <submittedName>
        <fullName evidence="1">Uncharacterized protein</fullName>
    </submittedName>
</protein>
<gene>
    <name evidence="1" type="ORF">KR76_15095</name>
</gene>
<sequence>MPRLMSVTLTKDAVIERRKTETRRGGWTMLRPGDRLTLCEKVMGRKAGEPLVRIVDVEVVATRREPLNAITDDAVAREGFTAADLREFLPLDWPARGALARAFVAFFTKHMGGAVDQEVTVITWRYLDTAADSTGGAP</sequence>
<dbReference type="STRING" id="2045.KR76_15095"/>
<organism evidence="1 2">
    <name type="scientific">Nocardioides simplex</name>
    <name type="common">Arthrobacter simplex</name>
    <dbReference type="NCBI Taxonomy" id="2045"/>
    <lineage>
        <taxon>Bacteria</taxon>
        <taxon>Bacillati</taxon>
        <taxon>Actinomycetota</taxon>
        <taxon>Actinomycetes</taxon>
        <taxon>Propionibacteriales</taxon>
        <taxon>Nocardioidaceae</taxon>
        <taxon>Pimelobacter</taxon>
    </lineage>
</organism>
<accession>A0A0C5XM03</accession>
<evidence type="ECO:0000313" key="2">
    <source>
        <dbReference type="Proteomes" id="UP000030300"/>
    </source>
</evidence>
<keyword evidence="2" id="KW-1185">Reference proteome</keyword>
<dbReference type="HOGENOM" id="CLU_2094554_0_0_11"/>
<name>A0A0C5XM03_NOCSI</name>
<dbReference type="KEGG" id="psim:KR76_15095"/>
<dbReference type="AlphaFoldDB" id="A0A0C5XM03"/>
<dbReference type="EMBL" id="CP009896">
    <property type="protein sequence ID" value="AJR18462.1"/>
    <property type="molecule type" value="Genomic_DNA"/>
</dbReference>